<evidence type="ECO:0000313" key="2">
    <source>
        <dbReference type="EMBL" id="CBJ88157.1"/>
    </source>
</evidence>
<name>D3VG67_XENNA</name>
<dbReference type="Pfam" id="PF05598">
    <property type="entry name" value="DUF772"/>
    <property type="match status" value="1"/>
</dbReference>
<dbReference type="eggNOG" id="COG3666">
    <property type="taxonomic scope" value="Bacteria"/>
</dbReference>
<dbReference type="KEGG" id="xne:XNC1_0069"/>
<protein>
    <submittedName>
        <fullName evidence="2">Transposase</fullName>
    </submittedName>
</protein>
<evidence type="ECO:0000313" key="3">
    <source>
        <dbReference type="Proteomes" id="UP000008075"/>
    </source>
</evidence>
<reference evidence="2 3" key="1">
    <citation type="journal article" date="2011" name="PLoS ONE">
        <title>The entomopathogenic bacterial endosymbionts xenorhabdus and photorhabdus: convergent lifestyles from divergent genomes.</title>
        <authorList>
            <person name="Chaston J.M."/>
            <person name="Suen G."/>
            <person name="Tucker S.L."/>
            <person name="Andersen A.W."/>
            <person name="Bhasin A."/>
            <person name="Bode E."/>
            <person name="Bode H.B."/>
            <person name="Brachmann A.O."/>
            <person name="Cowles C.E."/>
            <person name="Cowles K.N."/>
            <person name="Darby C."/>
            <person name="de Leon L."/>
            <person name="Drace K."/>
            <person name="Du Z."/>
            <person name="Givaudan A."/>
            <person name="Herbert Tran E.E."/>
            <person name="Jewell K.A."/>
            <person name="Knack J.J."/>
            <person name="Krasomil-Osterfeld K.C."/>
            <person name="Kukor R."/>
            <person name="Lanois A."/>
            <person name="Latreille P."/>
            <person name="Leimgruber N.K."/>
            <person name="Lipke C.M."/>
            <person name="Liu R."/>
            <person name="Lu X."/>
            <person name="Martens E.C."/>
            <person name="Marri P.R."/>
            <person name="Medigue C."/>
            <person name="Menard M.L."/>
            <person name="Miller N.M."/>
            <person name="Morales-Soto N."/>
            <person name="Norton S."/>
            <person name="Ogier J.C."/>
            <person name="Orchard S.S."/>
            <person name="Park D."/>
            <person name="Park Y."/>
            <person name="Qurollo B.A."/>
            <person name="Sugar D.R."/>
            <person name="Richards G.R."/>
            <person name="Rouy Z."/>
            <person name="Slominski B."/>
            <person name="Slominski K."/>
            <person name="Snyder H."/>
            <person name="Tjaden B.C."/>
            <person name="van der Hoeven R."/>
            <person name="Welch R.D."/>
            <person name="Wheeler C."/>
            <person name="Xiang B."/>
            <person name="Barbazuk B."/>
            <person name="Gaudriault S."/>
            <person name="Goodner B."/>
            <person name="Slater S.C."/>
            <person name="Forst S."/>
            <person name="Goldman B.S."/>
            <person name="Goodrich-Blair H."/>
        </authorList>
    </citation>
    <scope>NUCLEOTIDE SEQUENCE [LARGE SCALE GENOMIC DNA]</scope>
    <source>
        <strain evidence="3">ATCC 19061 / DSM 3370 / CCUG 14189 / LMG 1036 / NCIMB 9965 / AN6</strain>
    </source>
</reference>
<proteinExistence type="predicted"/>
<dbReference type="InterPro" id="IPR008490">
    <property type="entry name" value="Transposase_InsH_N"/>
</dbReference>
<dbReference type="EMBL" id="FN667742">
    <property type="protein sequence ID" value="CBJ88157.1"/>
    <property type="molecule type" value="Genomic_DNA"/>
</dbReference>
<gene>
    <name evidence="2" type="ordered locus">XNC1_0069</name>
</gene>
<accession>D3VG67</accession>
<sequence length="136" mass="15428">MALFMRKREPSIHTGRQFVTAQHLPVLERVLSLADYLRQMGKRSAFIVADILDEQDWTPFERQSASTGRAPYSPHAMMGILLYGIMKGHCSLRELERLARFDLGCIFVSQGITPDHASLGRFIIPLWMEASSLPKP</sequence>
<organism evidence="2 3">
    <name type="scientific">Xenorhabdus nematophila (strain ATCC 19061 / DSM 3370 / CCUG 14189 / LMG 1036 / NCIMB 9965 / AN6)</name>
    <dbReference type="NCBI Taxonomy" id="406817"/>
    <lineage>
        <taxon>Bacteria</taxon>
        <taxon>Pseudomonadati</taxon>
        <taxon>Pseudomonadota</taxon>
        <taxon>Gammaproteobacteria</taxon>
        <taxon>Enterobacterales</taxon>
        <taxon>Morganellaceae</taxon>
        <taxon>Xenorhabdus</taxon>
    </lineage>
</organism>
<dbReference type="HOGENOM" id="CLU_1874665_0_0_6"/>
<dbReference type="Proteomes" id="UP000008075">
    <property type="component" value="Chromosome"/>
</dbReference>
<evidence type="ECO:0000259" key="1">
    <source>
        <dbReference type="Pfam" id="PF05598"/>
    </source>
</evidence>
<dbReference type="AlphaFoldDB" id="D3VG67"/>
<feature type="domain" description="Transposase InsH N-terminal" evidence="1">
    <location>
        <begin position="48"/>
        <end position="122"/>
    </location>
</feature>
<keyword evidence="3" id="KW-1185">Reference proteome</keyword>